<reference evidence="2" key="2">
    <citation type="submission" date="2025-08" db="UniProtKB">
        <authorList>
            <consortium name="Ensembl"/>
        </authorList>
    </citation>
    <scope>IDENTIFICATION</scope>
</reference>
<organism evidence="2 3">
    <name type="scientific">Coturnix japonica</name>
    <name type="common">Japanese quail</name>
    <name type="synonym">Coturnix coturnix japonica</name>
    <dbReference type="NCBI Taxonomy" id="93934"/>
    <lineage>
        <taxon>Eukaryota</taxon>
        <taxon>Metazoa</taxon>
        <taxon>Chordata</taxon>
        <taxon>Craniata</taxon>
        <taxon>Vertebrata</taxon>
        <taxon>Euteleostomi</taxon>
        <taxon>Archelosauria</taxon>
        <taxon>Archosauria</taxon>
        <taxon>Dinosauria</taxon>
        <taxon>Saurischia</taxon>
        <taxon>Theropoda</taxon>
        <taxon>Coelurosauria</taxon>
        <taxon>Aves</taxon>
        <taxon>Neognathae</taxon>
        <taxon>Galloanserae</taxon>
        <taxon>Galliformes</taxon>
        <taxon>Phasianidae</taxon>
        <taxon>Perdicinae</taxon>
        <taxon>Coturnix</taxon>
    </lineage>
</organism>
<reference evidence="2" key="3">
    <citation type="submission" date="2025-09" db="UniProtKB">
        <authorList>
            <consortium name="Ensembl"/>
        </authorList>
    </citation>
    <scope>IDENTIFICATION</scope>
</reference>
<accession>A0A8C2SPB8</accession>
<gene>
    <name evidence="2" type="primary">LOC107310334</name>
</gene>
<protein>
    <submittedName>
        <fullName evidence="2">Uncharacterized LOC107310334</fullName>
    </submittedName>
</protein>
<name>A0A8C2SPB8_COTJA</name>
<evidence type="ECO:0000313" key="2">
    <source>
        <dbReference type="Ensembl" id="ENSCJPP00005000063.1"/>
    </source>
</evidence>
<keyword evidence="1" id="KW-0175">Coiled coil</keyword>
<proteinExistence type="predicted"/>
<reference evidence="2" key="1">
    <citation type="submission" date="2015-11" db="EMBL/GenBank/DDBJ databases">
        <authorList>
            <consortium name="International Coturnix japonica Genome Analysis Consortium"/>
            <person name="Warren W."/>
            <person name="Burt D.W."/>
            <person name="Antin P.B."/>
            <person name="Lanford R."/>
            <person name="Gros J."/>
            <person name="Wilson R.K."/>
        </authorList>
    </citation>
    <scope>NUCLEOTIDE SEQUENCE [LARGE SCALE GENOMIC DNA]</scope>
</reference>
<dbReference type="GeneID" id="107310334"/>
<dbReference type="KEGG" id="cjo:107310334"/>
<dbReference type="OrthoDB" id="9114203at2759"/>
<sequence>MSEIIATMKSENVLFDLLEKHGARPSLSGVDWARQNWYNLQSVSDRIRVLQYEAHTRAGKGKSFICAVLGAALKAAVEFRDEKHSAETQTIQALQESVKVMQELVKTLQNQIVNLEEQLQREQHNTVLLQMAFKELLTYKNTSNTAVHNLPQEKTFPQKELQGIKEGLGKLEDSPAQLRPLIKTEYTFDNSEDLDPQMNVKEIPFSATELAKLKKDFSRSPKESETEYVWRVSLTGGDQIMLTEKEAEGYWGPGVFLTTGNNRAPWSLTQRAAYWAGGLNPLERGDPLAVNGTADQLVESVQKAACLQMMYNRKLQTHHGSPMMMPVDPERMTPLIRGLPESLKPIGIQLQGKIQAMPQGERTLAALEGTGTSGHLQSGYKVWTWGEVAQELINYERKYGPVASSSISEPEEVRLAATTLAPRSPSPKLSGTGRVSLPVRTGRRNIDHKRNRLWTLGWQKGVPRDLMNGLPTVRLEKLVNLWPEQSSRKADAFAPLQRKVGRRRGRAVKGGCIRKLTTKGEDPRFNTFCPKASPLLPIAPVSHDPVADKLGKHLSLWPACVD</sequence>
<dbReference type="AlphaFoldDB" id="A0A8C2SPB8"/>
<dbReference type="RefSeq" id="XP_015711375.1">
    <property type="nucleotide sequence ID" value="XM_015855889.2"/>
</dbReference>
<dbReference type="GeneTree" id="ENSGT00730000114515"/>
<feature type="coiled-coil region" evidence="1">
    <location>
        <begin position="91"/>
        <end position="125"/>
    </location>
</feature>
<dbReference type="Ensembl" id="ENSCJPT00005000130.1">
    <property type="protein sequence ID" value="ENSCJPP00005000063.1"/>
    <property type="gene ID" value="ENSCJPG00005000117.1"/>
</dbReference>
<keyword evidence="3" id="KW-1185">Reference proteome</keyword>
<dbReference type="Proteomes" id="UP000694412">
    <property type="component" value="Chromosome 2"/>
</dbReference>
<evidence type="ECO:0000313" key="3">
    <source>
        <dbReference type="Proteomes" id="UP000694412"/>
    </source>
</evidence>
<evidence type="ECO:0000256" key="1">
    <source>
        <dbReference type="SAM" id="Coils"/>
    </source>
</evidence>